<dbReference type="PROSITE" id="PS50850">
    <property type="entry name" value="MFS"/>
    <property type="match status" value="1"/>
</dbReference>
<dbReference type="Proteomes" id="UP000030682">
    <property type="component" value="Unassembled WGS sequence"/>
</dbReference>
<feature type="transmembrane region" description="Helical" evidence="7">
    <location>
        <begin position="382"/>
        <end position="406"/>
    </location>
</feature>
<dbReference type="PANTHER" id="PTHR43266">
    <property type="entry name" value="MACROLIDE-EFFLUX PROTEIN"/>
    <property type="match status" value="1"/>
</dbReference>
<comment type="subcellular location">
    <subcellularLocation>
        <location evidence="1">Cell membrane</location>
        <topology evidence="1">Multi-pass membrane protein</topology>
    </subcellularLocation>
</comment>
<evidence type="ECO:0000256" key="4">
    <source>
        <dbReference type="ARBA" id="ARBA00022692"/>
    </source>
</evidence>
<evidence type="ECO:0000256" key="5">
    <source>
        <dbReference type="ARBA" id="ARBA00022989"/>
    </source>
</evidence>
<evidence type="ECO:0000256" key="6">
    <source>
        <dbReference type="ARBA" id="ARBA00023136"/>
    </source>
</evidence>
<accession>W8Z7K6</accession>
<dbReference type="RefSeq" id="WP_030029064.1">
    <property type="nucleotide sequence ID" value="NZ_HG810020.1"/>
</dbReference>
<dbReference type="InterPro" id="IPR011701">
    <property type="entry name" value="MFS"/>
</dbReference>
<evidence type="ECO:0000256" key="1">
    <source>
        <dbReference type="ARBA" id="ARBA00004651"/>
    </source>
</evidence>
<reference evidence="9" key="1">
    <citation type="submission" date="2014-01" db="EMBL/GenBank/DDBJ databases">
        <title>Draft genome sequence of highly nematicidal Bacillus thuringiensis DB27.</title>
        <authorList>
            <person name="Iatsenko I."/>
            <person name="Pickard D."/>
            <person name="Corton C."/>
            <person name="Dougan G."/>
            <person name="Sommer R.J."/>
        </authorList>
    </citation>
    <scope>NUCLEOTIDE SEQUENCE [LARGE SCALE GENOMIC DNA]</scope>
    <source>
        <strain evidence="9">DB27</strain>
    </source>
</reference>
<evidence type="ECO:0000256" key="3">
    <source>
        <dbReference type="ARBA" id="ARBA00022475"/>
    </source>
</evidence>
<dbReference type="PANTHER" id="PTHR43266:SF9">
    <property type="entry name" value="PERMEASE, MAJOR FACILITATOR SUPERFAMILY-RELATED"/>
    <property type="match status" value="1"/>
</dbReference>
<keyword evidence="3" id="KW-1003">Cell membrane</keyword>
<dbReference type="SUPFAM" id="SSF103473">
    <property type="entry name" value="MFS general substrate transporter"/>
    <property type="match status" value="1"/>
</dbReference>
<keyword evidence="2" id="KW-0813">Transport</keyword>
<gene>
    <name evidence="9" type="ORF">BTDB27_004872</name>
</gene>
<feature type="domain" description="Major facilitator superfamily (MFS) profile" evidence="8">
    <location>
        <begin position="23"/>
        <end position="409"/>
    </location>
</feature>
<evidence type="ECO:0000313" key="9">
    <source>
        <dbReference type="EMBL" id="CDN38530.1"/>
    </source>
</evidence>
<keyword evidence="6 7" id="KW-0472">Membrane</keyword>
<dbReference type="EMBL" id="HG810020">
    <property type="protein sequence ID" value="CDN38530.1"/>
    <property type="molecule type" value="Genomic_DNA"/>
</dbReference>
<keyword evidence="5 7" id="KW-1133">Transmembrane helix</keyword>
<feature type="transmembrane region" description="Helical" evidence="7">
    <location>
        <begin position="224"/>
        <end position="248"/>
    </location>
</feature>
<evidence type="ECO:0000259" key="8">
    <source>
        <dbReference type="PROSITE" id="PS50850"/>
    </source>
</evidence>
<dbReference type="GO" id="GO:0005886">
    <property type="term" value="C:plasma membrane"/>
    <property type="evidence" value="ECO:0007669"/>
    <property type="project" value="UniProtKB-SubCell"/>
</dbReference>
<evidence type="ECO:0000256" key="2">
    <source>
        <dbReference type="ARBA" id="ARBA00022448"/>
    </source>
</evidence>
<feature type="transmembrane region" description="Helical" evidence="7">
    <location>
        <begin position="268"/>
        <end position="289"/>
    </location>
</feature>
<keyword evidence="4 7" id="KW-0812">Transmembrane</keyword>
<feature type="transmembrane region" description="Helical" evidence="7">
    <location>
        <begin position="57"/>
        <end position="77"/>
    </location>
</feature>
<proteinExistence type="predicted"/>
<dbReference type="GO" id="GO:0022857">
    <property type="term" value="F:transmembrane transporter activity"/>
    <property type="evidence" value="ECO:0007669"/>
    <property type="project" value="InterPro"/>
</dbReference>
<dbReference type="HOGENOM" id="CLU_034180_16_1_9"/>
<protein>
    <recommendedName>
        <fullName evidence="8">Major facilitator superfamily (MFS) profile domain-containing protein</fullName>
    </recommendedName>
</protein>
<dbReference type="InterPro" id="IPR020846">
    <property type="entry name" value="MFS_dom"/>
</dbReference>
<feature type="transmembrane region" description="Helical" evidence="7">
    <location>
        <begin position="296"/>
        <end position="314"/>
    </location>
</feature>
<dbReference type="Pfam" id="PF07690">
    <property type="entry name" value="MFS_1"/>
    <property type="match status" value="1"/>
</dbReference>
<dbReference type="InterPro" id="IPR036259">
    <property type="entry name" value="MFS_trans_sf"/>
</dbReference>
<reference evidence="9" key="2">
    <citation type="submission" date="2014-01" db="EMBL/GenBank/DDBJ databases">
        <authorList>
            <person name="Aslett M."/>
        </authorList>
    </citation>
    <scope>NUCLEOTIDE SEQUENCE [LARGE SCALE GENOMIC DNA]</scope>
    <source>
        <strain evidence="9">DB27</strain>
    </source>
</reference>
<feature type="transmembrane region" description="Helical" evidence="7">
    <location>
        <begin position="24"/>
        <end position="45"/>
    </location>
</feature>
<sequence length="415" mass="45645">MEELQQNKTALEGSGKPLLKNTNFLFLWAATLFSSFALAFFTFSQTWYIAKTLNLEASLGVVFVALSVPRLIFMIVGGAVADKFPKKNIMFYSNIIRAILVATILTWFIVGDVTLYTFALFALFFGLADAFFWSADGSILPELVEKSRLTQANSLTQMTNQASVILGPVLGGILIKFTNYETIFSITILLLIVAAILVQKIQFTMPEQKDTDKGMFTSIKEGILYVKESPFLSTFLICSAFLNLFLIGPMQVGFPLFVKNVLHGDSLQFSYLEASVGGGMAIGAIIIGLKTINRRRGLFCIIMMLLSGVFFLAINFSTVLWQALLAGMFYGITIAMAIVPLMAMIQSTVKEEMMGRVMSLLMLSSMGFIPLSYAFTSLALAMGIPIVTVMKSGAIAVIVFVLFVAIRIPVVRKFD</sequence>
<dbReference type="AlphaFoldDB" id="W8Z7K6"/>
<name>W8Z7K6_BACTU</name>
<organism evidence="9">
    <name type="scientific">Bacillus thuringiensis DB27</name>
    <dbReference type="NCBI Taxonomy" id="1431339"/>
    <lineage>
        <taxon>Bacteria</taxon>
        <taxon>Bacillati</taxon>
        <taxon>Bacillota</taxon>
        <taxon>Bacilli</taxon>
        <taxon>Bacillales</taxon>
        <taxon>Bacillaceae</taxon>
        <taxon>Bacillus</taxon>
        <taxon>Bacillus cereus group</taxon>
    </lineage>
</organism>
<feature type="transmembrane region" description="Helical" evidence="7">
    <location>
        <begin position="320"/>
        <end position="345"/>
    </location>
</feature>
<feature type="transmembrane region" description="Helical" evidence="7">
    <location>
        <begin position="357"/>
        <end position="376"/>
    </location>
</feature>
<feature type="transmembrane region" description="Helical" evidence="7">
    <location>
        <begin position="183"/>
        <end position="203"/>
    </location>
</feature>
<dbReference type="Gene3D" id="1.20.1250.20">
    <property type="entry name" value="MFS general substrate transporter like domains"/>
    <property type="match status" value="1"/>
</dbReference>
<dbReference type="CDD" id="cd06173">
    <property type="entry name" value="MFS_MefA_like"/>
    <property type="match status" value="1"/>
</dbReference>
<evidence type="ECO:0000256" key="7">
    <source>
        <dbReference type="SAM" id="Phobius"/>
    </source>
</evidence>